<protein>
    <submittedName>
        <fullName evidence="1">Uncharacterized protein</fullName>
    </submittedName>
</protein>
<sequence length="114" mass="11948">VALTLQKQTVNIALDQGCTFEKVITAQNSVSQNVTISTGTCAAKMRQSYYSSNNITTITTAVAGSNCTISLTATQTAALSPGNYVYDVEYTQSGGTIVERLAEGIITISAEATK</sequence>
<evidence type="ECO:0000313" key="1">
    <source>
        <dbReference type="EMBL" id="SVB47756.1"/>
    </source>
</evidence>
<organism evidence="1">
    <name type="scientific">marine metagenome</name>
    <dbReference type="NCBI Taxonomy" id="408172"/>
    <lineage>
        <taxon>unclassified sequences</taxon>
        <taxon>metagenomes</taxon>
        <taxon>ecological metagenomes</taxon>
    </lineage>
</organism>
<proteinExistence type="predicted"/>
<dbReference type="EMBL" id="UINC01043560">
    <property type="protein sequence ID" value="SVB47756.1"/>
    <property type="molecule type" value="Genomic_DNA"/>
</dbReference>
<dbReference type="AlphaFoldDB" id="A0A382EAD8"/>
<feature type="non-terminal residue" evidence="1">
    <location>
        <position position="1"/>
    </location>
</feature>
<reference evidence="1" key="1">
    <citation type="submission" date="2018-05" db="EMBL/GenBank/DDBJ databases">
        <authorList>
            <person name="Lanie J.A."/>
            <person name="Ng W.-L."/>
            <person name="Kazmierczak K.M."/>
            <person name="Andrzejewski T.M."/>
            <person name="Davidsen T.M."/>
            <person name="Wayne K.J."/>
            <person name="Tettelin H."/>
            <person name="Glass J.I."/>
            <person name="Rusch D."/>
            <person name="Podicherti R."/>
            <person name="Tsui H.-C.T."/>
            <person name="Winkler M.E."/>
        </authorList>
    </citation>
    <scope>NUCLEOTIDE SEQUENCE</scope>
</reference>
<name>A0A382EAD8_9ZZZZ</name>
<gene>
    <name evidence="1" type="ORF">METZ01_LOCUS200610</name>
</gene>
<accession>A0A382EAD8</accession>